<dbReference type="RefSeq" id="WP_198486367.1">
    <property type="nucleotide sequence ID" value="NZ_CP065997.1"/>
</dbReference>
<dbReference type="Pfam" id="PF01850">
    <property type="entry name" value="PIN"/>
    <property type="match status" value="1"/>
</dbReference>
<gene>
    <name evidence="4" type="ORF">I6I07_08915</name>
</gene>
<organism evidence="4 5">
    <name type="scientific">Achromobacter deleyi</name>
    <dbReference type="NCBI Taxonomy" id="1353891"/>
    <lineage>
        <taxon>Bacteria</taxon>
        <taxon>Pseudomonadati</taxon>
        <taxon>Pseudomonadota</taxon>
        <taxon>Betaproteobacteria</taxon>
        <taxon>Burkholderiales</taxon>
        <taxon>Alcaligenaceae</taxon>
        <taxon>Achromobacter</taxon>
    </lineage>
</organism>
<protein>
    <submittedName>
        <fullName evidence="4">Type II toxin-antitoxin system VapC family toxin</fullName>
    </submittedName>
</protein>
<dbReference type="CDD" id="cd09873">
    <property type="entry name" value="PIN_Pae0151-like"/>
    <property type="match status" value="1"/>
</dbReference>
<keyword evidence="1" id="KW-0460">Magnesium</keyword>
<evidence type="ECO:0000313" key="5">
    <source>
        <dbReference type="Proteomes" id="UP000595231"/>
    </source>
</evidence>
<evidence type="ECO:0000259" key="3">
    <source>
        <dbReference type="Pfam" id="PF01850"/>
    </source>
</evidence>
<dbReference type="SUPFAM" id="SSF88723">
    <property type="entry name" value="PIN domain-like"/>
    <property type="match status" value="1"/>
</dbReference>
<name>A0A7T4B6N9_9BURK</name>
<proteinExistence type="predicted"/>
<evidence type="ECO:0000256" key="2">
    <source>
        <dbReference type="SAM" id="MobiDB-lite"/>
    </source>
</evidence>
<feature type="domain" description="PIN" evidence="3">
    <location>
        <begin position="4"/>
        <end position="129"/>
    </location>
</feature>
<dbReference type="AlphaFoldDB" id="A0A7T4B6N9"/>
<evidence type="ECO:0000256" key="1">
    <source>
        <dbReference type="ARBA" id="ARBA00022842"/>
    </source>
</evidence>
<dbReference type="PANTHER" id="PTHR35901:SF1">
    <property type="entry name" value="EXONUCLEASE VAPC9"/>
    <property type="match status" value="1"/>
</dbReference>
<dbReference type="InterPro" id="IPR051619">
    <property type="entry name" value="TypeII_TA_RNase_PINc/VapC"/>
</dbReference>
<sequence>MKLVLDASVALSWLRLPSQTCSEQAFAILDDLNGEAVLVPQIWPMEVAQGALRVERQQQATAATLAKFSAVLNSVPVVNESRPSTAWLPQCERLAREHGLTIYDASYLELALWRGAALATFDKSLAQAAQASGVLVVGHEPAHRLEEPVLRYGGRHCLAGLALTSPRTSSGTPAPRRGARQTRRRPAAAP</sequence>
<feature type="region of interest" description="Disordered" evidence="2">
    <location>
        <begin position="163"/>
        <end position="190"/>
    </location>
</feature>
<reference evidence="4 5" key="1">
    <citation type="submission" date="2020-12" db="EMBL/GenBank/DDBJ databases">
        <title>FDA dAtabase for Regulatory Grade micrObial Sequences (FDA-ARGOS): Supporting development and validation of Infectious Disease Dx tests.</title>
        <authorList>
            <person name="Sproer C."/>
            <person name="Gronow S."/>
            <person name="Severitt S."/>
            <person name="Schroder I."/>
            <person name="Tallon L."/>
            <person name="Sadzewicz L."/>
            <person name="Zhao X."/>
            <person name="Boylan J."/>
            <person name="Ott S."/>
            <person name="Bowen H."/>
            <person name="Vavikolanu K."/>
            <person name="Mehta A."/>
            <person name="Aluvathingal J."/>
            <person name="Nadendla S."/>
            <person name="Lowell S."/>
            <person name="Myers T."/>
            <person name="Yan Y."/>
            <person name="Sichtig H."/>
        </authorList>
    </citation>
    <scope>NUCLEOTIDE SEQUENCE [LARGE SCALE GENOMIC DNA]</scope>
    <source>
        <strain evidence="4 5">FDAARGOS_1050</strain>
    </source>
</reference>
<dbReference type="InterPro" id="IPR002716">
    <property type="entry name" value="PIN_dom"/>
</dbReference>
<evidence type="ECO:0000313" key="4">
    <source>
        <dbReference type="EMBL" id="QQB36705.1"/>
    </source>
</evidence>
<dbReference type="PANTHER" id="PTHR35901">
    <property type="entry name" value="RIBONUCLEASE VAPC3"/>
    <property type="match status" value="1"/>
</dbReference>
<feature type="compositionally biased region" description="Basic residues" evidence="2">
    <location>
        <begin position="177"/>
        <end position="190"/>
    </location>
</feature>
<dbReference type="Proteomes" id="UP000595231">
    <property type="component" value="Chromosome"/>
</dbReference>
<dbReference type="EMBL" id="CP065997">
    <property type="protein sequence ID" value="QQB36705.1"/>
    <property type="molecule type" value="Genomic_DNA"/>
</dbReference>
<dbReference type="Gene3D" id="3.40.50.1010">
    <property type="entry name" value="5'-nuclease"/>
    <property type="match status" value="1"/>
</dbReference>
<accession>A0A7T4B6N9</accession>
<dbReference type="InterPro" id="IPR044153">
    <property type="entry name" value="PIN_Pae0151-like"/>
</dbReference>
<dbReference type="InterPro" id="IPR029060">
    <property type="entry name" value="PIN-like_dom_sf"/>
</dbReference>